<evidence type="ECO:0000313" key="2">
    <source>
        <dbReference type="EnsemblMetazoa" id="CJA40611.1"/>
    </source>
</evidence>
<dbReference type="AlphaFoldDB" id="A0A8R1IXY8"/>
<dbReference type="PANTHER" id="PTHR33332">
    <property type="entry name" value="REVERSE TRANSCRIPTASE DOMAIN-CONTAINING PROTEIN"/>
    <property type="match status" value="1"/>
</dbReference>
<dbReference type="EnsemblMetazoa" id="CJA40611.1">
    <property type="protein sequence ID" value="CJA40611.1"/>
    <property type="gene ID" value="WBGene00216459"/>
</dbReference>
<accession>A0A8R1IXY8</accession>
<feature type="domain" description="Reverse transcriptase" evidence="1">
    <location>
        <begin position="3"/>
        <end position="94"/>
    </location>
</feature>
<proteinExistence type="predicted"/>
<sequence>MLNFGIHPNVCDWFKSFLSGRVSKVKIGDYLSTNCFANTSGVLQGTVSGPFLFLIYINDLLSQFPADVKVTAFADDLKLYSSNSCSLQKKITKTSCARDFGIWVDKELSFEDHINRIVNKAMHKCRMLLRSFRSSNPDFYFRLFNTYIRPSLESLYCLAKVSVFLAPISYT</sequence>
<protein>
    <submittedName>
        <fullName evidence="2">Reverse transcriptase domain-containing protein</fullName>
    </submittedName>
</protein>
<reference evidence="3" key="1">
    <citation type="submission" date="2010-08" db="EMBL/GenBank/DDBJ databases">
        <authorList>
            <consortium name="Caenorhabditis japonica Sequencing Consortium"/>
            <person name="Wilson R.K."/>
        </authorList>
    </citation>
    <scope>NUCLEOTIDE SEQUENCE [LARGE SCALE GENOMIC DNA]</scope>
    <source>
        <strain evidence="3">DF5081</strain>
    </source>
</reference>
<reference evidence="2" key="2">
    <citation type="submission" date="2022-06" db="UniProtKB">
        <authorList>
            <consortium name="EnsemblMetazoa"/>
        </authorList>
    </citation>
    <scope>IDENTIFICATION</scope>
    <source>
        <strain evidence="2">DF5081</strain>
    </source>
</reference>
<evidence type="ECO:0000313" key="3">
    <source>
        <dbReference type="Proteomes" id="UP000005237"/>
    </source>
</evidence>
<dbReference type="InterPro" id="IPR000477">
    <property type="entry name" value="RT_dom"/>
</dbReference>
<dbReference type="Proteomes" id="UP000005237">
    <property type="component" value="Unassembled WGS sequence"/>
</dbReference>
<evidence type="ECO:0000259" key="1">
    <source>
        <dbReference type="Pfam" id="PF00078"/>
    </source>
</evidence>
<keyword evidence="3" id="KW-1185">Reference proteome</keyword>
<dbReference type="Pfam" id="PF00078">
    <property type="entry name" value="RVT_1"/>
    <property type="match status" value="1"/>
</dbReference>
<name>A0A8R1IXY8_CAEJA</name>
<organism evidence="2 3">
    <name type="scientific">Caenorhabditis japonica</name>
    <dbReference type="NCBI Taxonomy" id="281687"/>
    <lineage>
        <taxon>Eukaryota</taxon>
        <taxon>Metazoa</taxon>
        <taxon>Ecdysozoa</taxon>
        <taxon>Nematoda</taxon>
        <taxon>Chromadorea</taxon>
        <taxon>Rhabditida</taxon>
        <taxon>Rhabditina</taxon>
        <taxon>Rhabditomorpha</taxon>
        <taxon>Rhabditoidea</taxon>
        <taxon>Rhabditidae</taxon>
        <taxon>Peloderinae</taxon>
        <taxon>Caenorhabditis</taxon>
    </lineage>
</organism>